<dbReference type="FunFam" id="3.40.50.300:FF:000969">
    <property type="entry name" value="Ferrous iron transporter B"/>
    <property type="match status" value="1"/>
</dbReference>
<dbReference type="InterPro" id="IPR027417">
    <property type="entry name" value="P-loop_NTPase"/>
</dbReference>
<gene>
    <name evidence="2" type="ORF">SAMN02745883_02233</name>
</gene>
<dbReference type="Pfam" id="PF17910">
    <property type="entry name" value="FeoB_Cyto"/>
    <property type="match status" value="1"/>
</dbReference>
<dbReference type="STRING" id="1121266.SAMN02745883_02233"/>
<dbReference type="PROSITE" id="PS51711">
    <property type="entry name" value="G_FEOB"/>
    <property type="match status" value="1"/>
</dbReference>
<protein>
    <submittedName>
        <fullName evidence="2">Ferrous iron transport protein B</fullName>
    </submittedName>
</protein>
<dbReference type="CDD" id="cd01879">
    <property type="entry name" value="FeoB"/>
    <property type="match status" value="1"/>
</dbReference>
<feature type="domain" description="FeoB-type G" evidence="1">
    <location>
        <begin position="24"/>
        <end position="186"/>
    </location>
</feature>
<dbReference type="Proteomes" id="UP000184082">
    <property type="component" value="Unassembled WGS sequence"/>
</dbReference>
<dbReference type="PANTHER" id="PTHR43185">
    <property type="entry name" value="FERROUS IRON TRANSPORT PROTEIN B"/>
    <property type="match status" value="1"/>
</dbReference>
<dbReference type="InterPro" id="IPR030389">
    <property type="entry name" value="G_FEOB_dom"/>
</dbReference>
<dbReference type="GO" id="GO:0005886">
    <property type="term" value="C:plasma membrane"/>
    <property type="evidence" value="ECO:0007669"/>
    <property type="project" value="TreeGrafter"/>
</dbReference>
<dbReference type="GO" id="GO:0005525">
    <property type="term" value="F:GTP binding"/>
    <property type="evidence" value="ECO:0007669"/>
    <property type="project" value="InterPro"/>
</dbReference>
<dbReference type="Gene3D" id="1.10.287.1770">
    <property type="match status" value="1"/>
</dbReference>
<dbReference type="InterPro" id="IPR041069">
    <property type="entry name" value="FeoB_Cyto"/>
</dbReference>
<dbReference type="GO" id="GO:0015093">
    <property type="term" value="F:ferrous iron transmembrane transporter activity"/>
    <property type="evidence" value="ECO:0007669"/>
    <property type="project" value="TreeGrafter"/>
</dbReference>
<organism evidence="2 3">
    <name type="scientific">Caminicella sporogenes DSM 14501</name>
    <dbReference type="NCBI Taxonomy" id="1121266"/>
    <lineage>
        <taxon>Bacteria</taxon>
        <taxon>Bacillati</taxon>
        <taxon>Bacillota</taxon>
        <taxon>Clostridia</taxon>
        <taxon>Peptostreptococcales</taxon>
        <taxon>Caminicellaceae</taxon>
        <taxon>Caminicella</taxon>
    </lineage>
</organism>
<accession>A0A1M6T4D1</accession>
<sequence>MGLTCQSCGRRGLKKRFNIKCNDEFVIALAGNPNVGKSTVFNALTGLKQHTGNWPGKTVVNTRGHFYFKNKKFVLMDLPGTYSLLANSVEEEVARDFICFGKPDATIVVADATCLERNLNLVLQVMELTDNVILCINLIDEAERKGIFIDIKYLEKELGVPVVATVAREGKGLNNLMERVYNVALGIEIPNPKKVIYSPDIEKAVEKIAPKIDEILKGKLSSRWVALRIIDGDKSILNSINEYIYGKKTIEIVGSRDIHD</sequence>
<dbReference type="Pfam" id="PF02421">
    <property type="entry name" value="FeoB_N"/>
    <property type="match status" value="1"/>
</dbReference>
<proteinExistence type="predicted"/>
<dbReference type="RefSeq" id="WP_072968551.1">
    <property type="nucleotide sequence ID" value="NZ_FRAJ01000023.1"/>
</dbReference>
<dbReference type="EMBL" id="FRAJ01000023">
    <property type="protein sequence ID" value="SHK51746.1"/>
    <property type="molecule type" value="Genomic_DNA"/>
</dbReference>
<evidence type="ECO:0000313" key="3">
    <source>
        <dbReference type="Proteomes" id="UP000184082"/>
    </source>
</evidence>
<reference evidence="2 3" key="1">
    <citation type="submission" date="2016-11" db="EMBL/GenBank/DDBJ databases">
        <authorList>
            <person name="Jaros S."/>
            <person name="Januszkiewicz K."/>
            <person name="Wedrychowicz H."/>
        </authorList>
    </citation>
    <scope>NUCLEOTIDE SEQUENCE [LARGE SCALE GENOMIC DNA]</scope>
    <source>
        <strain evidence="2 3">DSM 14501</strain>
    </source>
</reference>
<dbReference type="InterPro" id="IPR050860">
    <property type="entry name" value="FeoB_GTPase"/>
</dbReference>
<dbReference type="AlphaFoldDB" id="A0A1M6T4D1"/>
<dbReference type="Gene3D" id="3.40.50.300">
    <property type="entry name" value="P-loop containing nucleotide triphosphate hydrolases"/>
    <property type="match status" value="1"/>
</dbReference>
<evidence type="ECO:0000259" key="1">
    <source>
        <dbReference type="PROSITE" id="PS51711"/>
    </source>
</evidence>
<evidence type="ECO:0000313" key="2">
    <source>
        <dbReference type="EMBL" id="SHK51746.1"/>
    </source>
</evidence>
<name>A0A1M6T4D1_9FIRM</name>
<keyword evidence="3" id="KW-1185">Reference proteome</keyword>
<dbReference type="SUPFAM" id="SSF52540">
    <property type="entry name" value="P-loop containing nucleoside triphosphate hydrolases"/>
    <property type="match status" value="1"/>
</dbReference>
<dbReference type="PANTHER" id="PTHR43185:SF1">
    <property type="entry name" value="FE(2+) TRANSPORTER FEOB"/>
    <property type="match status" value="1"/>
</dbReference>